<dbReference type="SUPFAM" id="SSF51984">
    <property type="entry name" value="MurCD N-terminal domain"/>
    <property type="match status" value="1"/>
</dbReference>
<dbReference type="GO" id="GO:0005737">
    <property type="term" value="C:cytoplasm"/>
    <property type="evidence" value="ECO:0007669"/>
    <property type="project" value="UniProtKB-SubCell"/>
</dbReference>
<keyword evidence="6 14" id="KW-0132">Cell division</keyword>
<dbReference type="Gene3D" id="3.40.50.720">
    <property type="entry name" value="NAD(P)-binding Rossmann-like Domain"/>
    <property type="match status" value="1"/>
</dbReference>
<keyword evidence="5 14" id="KW-0436">Ligase</keyword>
<dbReference type="GO" id="GO:0005524">
    <property type="term" value="F:ATP binding"/>
    <property type="evidence" value="ECO:0007669"/>
    <property type="project" value="UniProtKB-UniRule"/>
</dbReference>
<dbReference type="InterPro" id="IPR036615">
    <property type="entry name" value="Mur_ligase_C_dom_sf"/>
</dbReference>
<evidence type="ECO:0000259" key="15">
    <source>
        <dbReference type="Pfam" id="PF01225"/>
    </source>
</evidence>
<dbReference type="HAMAP" id="MF_00046">
    <property type="entry name" value="MurC"/>
    <property type="match status" value="1"/>
</dbReference>
<feature type="domain" description="Mur ligase C-terminal" evidence="16">
    <location>
        <begin position="301"/>
        <end position="422"/>
    </location>
</feature>
<comment type="subcellular location">
    <subcellularLocation>
        <location evidence="1 14">Cytoplasm</location>
    </subcellularLocation>
</comment>
<dbReference type="InterPro" id="IPR013221">
    <property type="entry name" value="Mur_ligase_cen"/>
</dbReference>
<dbReference type="InterPro" id="IPR005758">
    <property type="entry name" value="UDP-N-AcMur_Ala_ligase_MurC"/>
</dbReference>
<dbReference type="EMBL" id="QEKT01000002">
    <property type="protein sequence ID" value="PVY85199.1"/>
    <property type="molecule type" value="Genomic_DNA"/>
</dbReference>
<comment type="function">
    <text evidence="14">Cell wall formation.</text>
</comment>
<evidence type="ECO:0000256" key="6">
    <source>
        <dbReference type="ARBA" id="ARBA00022618"/>
    </source>
</evidence>
<dbReference type="GO" id="GO:0008763">
    <property type="term" value="F:UDP-N-acetylmuramate-L-alanine ligase activity"/>
    <property type="evidence" value="ECO:0007669"/>
    <property type="project" value="UniProtKB-UniRule"/>
</dbReference>
<keyword evidence="8 14" id="KW-0067">ATP-binding</keyword>
<evidence type="ECO:0000256" key="8">
    <source>
        <dbReference type="ARBA" id="ARBA00022840"/>
    </source>
</evidence>
<dbReference type="GO" id="GO:0009252">
    <property type="term" value="P:peptidoglycan biosynthetic process"/>
    <property type="evidence" value="ECO:0007669"/>
    <property type="project" value="UniProtKB-UniRule"/>
</dbReference>
<comment type="catalytic activity">
    <reaction evidence="13 14">
        <text>UDP-N-acetyl-alpha-D-muramate + L-alanine + ATP = UDP-N-acetyl-alpha-D-muramoyl-L-alanine + ADP + phosphate + H(+)</text>
        <dbReference type="Rhea" id="RHEA:23372"/>
        <dbReference type="ChEBI" id="CHEBI:15378"/>
        <dbReference type="ChEBI" id="CHEBI:30616"/>
        <dbReference type="ChEBI" id="CHEBI:43474"/>
        <dbReference type="ChEBI" id="CHEBI:57972"/>
        <dbReference type="ChEBI" id="CHEBI:70757"/>
        <dbReference type="ChEBI" id="CHEBI:83898"/>
        <dbReference type="ChEBI" id="CHEBI:456216"/>
        <dbReference type="EC" id="6.3.2.8"/>
    </reaction>
</comment>
<dbReference type="InterPro" id="IPR004101">
    <property type="entry name" value="Mur_ligase_C"/>
</dbReference>
<feature type="domain" description="Mur ligase N-terminal catalytic" evidence="15">
    <location>
        <begin position="4"/>
        <end position="103"/>
    </location>
</feature>
<dbReference type="AlphaFoldDB" id="A0A2U1DC73"/>
<evidence type="ECO:0000256" key="2">
    <source>
        <dbReference type="ARBA" id="ARBA00004752"/>
    </source>
</evidence>
<proteinExistence type="inferred from homology"/>
<evidence type="ECO:0000256" key="13">
    <source>
        <dbReference type="ARBA" id="ARBA00047833"/>
    </source>
</evidence>
<keyword evidence="19" id="KW-1185">Reference proteome</keyword>
<dbReference type="SUPFAM" id="SSF53623">
    <property type="entry name" value="MurD-like peptide ligases, catalytic domain"/>
    <property type="match status" value="1"/>
</dbReference>
<name>A0A2U1DC73_9LACO</name>
<comment type="pathway">
    <text evidence="2 14">Cell wall biogenesis; peptidoglycan biosynthesis.</text>
</comment>
<evidence type="ECO:0000256" key="7">
    <source>
        <dbReference type="ARBA" id="ARBA00022741"/>
    </source>
</evidence>
<evidence type="ECO:0000256" key="1">
    <source>
        <dbReference type="ARBA" id="ARBA00004496"/>
    </source>
</evidence>
<evidence type="ECO:0000259" key="17">
    <source>
        <dbReference type="Pfam" id="PF08245"/>
    </source>
</evidence>
<dbReference type="UniPathway" id="UPA00219"/>
<evidence type="ECO:0000256" key="12">
    <source>
        <dbReference type="ARBA" id="ARBA00023316"/>
    </source>
</evidence>
<dbReference type="InterPro" id="IPR050061">
    <property type="entry name" value="MurCDEF_pg_biosynth"/>
</dbReference>
<dbReference type="InterPro" id="IPR036565">
    <property type="entry name" value="Mur-like_cat_sf"/>
</dbReference>
<dbReference type="EC" id="6.3.2.8" evidence="3 14"/>
<dbReference type="Proteomes" id="UP000245433">
    <property type="component" value="Unassembled WGS sequence"/>
</dbReference>
<dbReference type="NCBIfam" id="TIGR01082">
    <property type="entry name" value="murC"/>
    <property type="match status" value="1"/>
</dbReference>
<reference evidence="18 19" key="1">
    <citation type="submission" date="2018-04" db="EMBL/GenBank/DDBJ databases">
        <title>Genomic Encyclopedia of Type Strains, Phase IV (KMG-IV): sequencing the most valuable type-strain genomes for metagenomic binning, comparative biology and taxonomic classification.</title>
        <authorList>
            <person name="Goeker M."/>
        </authorList>
    </citation>
    <scope>NUCLEOTIDE SEQUENCE [LARGE SCALE GENOMIC DNA]</scope>
    <source>
        <strain evidence="18 19">DSM 28795</strain>
    </source>
</reference>
<evidence type="ECO:0000256" key="10">
    <source>
        <dbReference type="ARBA" id="ARBA00022984"/>
    </source>
</evidence>
<organism evidence="18 19">
    <name type="scientific">Convivina intestini</name>
    <dbReference type="NCBI Taxonomy" id="1505726"/>
    <lineage>
        <taxon>Bacteria</taxon>
        <taxon>Bacillati</taxon>
        <taxon>Bacillota</taxon>
        <taxon>Bacilli</taxon>
        <taxon>Lactobacillales</taxon>
        <taxon>Lactobacillaceae</taxon>
        <taxon>Convivina</taxon>
    </lineage>
</organism>
<evidence type="ECO:0000256" key="5">
    <source>
        <dbReference type="ARBA" id="ARBA00022598"/>
    </source>
</evidence>
<accession>A0A2U1DC73</accession>
<evidence type="ECO:0000256" key="3">
    <source>
        <dbReference type="ARBA" id="ARBA00012211"/>
    </source>
</evidence>
<gene>
    <name evidence="14" type="primary">murC</name>
    <name evidence="18" type="ORF">C7384_10215</name>
</gene>
<comment type="similarity">
    <text evidence="14">Belongs to the MurCDEF family.</text>
</comment>
<dbReference type="GO" id="GO:0051301">
    <property type="term" value="P:cell division"/>
    <property type="evidence" value="ECO:0007669"/>
    <property type="project" value="UniProtKB-KW"/>
</dbReference>
<dbReference type="GO" id="GO:0008360">
    <property type="term" value="P:regulation of cell shape"/>
    <property type="evidence" value="ECO:0007669"/>
    <property type="project" value="UniProtKB-KW"/>
</dbReference>
<dbReference type="GO" id="GO:0071555">
    <property type="term" value="P:cell wall organization"/>
    <property type="evidence" value="ECO:0007669"/>
    <property type="project" value="UniProtKB-KW"/>
</dbReference>
<keyword evidence="11 14" id="KW-0131">Cell cycle</keyword>
<evidence type="ECO:0000313" key="19">
    <source>
        <dbReference type="Proteomes" id="UP000245433"/>
    </source>
</evidence>
<dbReference type="PANTHER" id="PTHR43445">
    <property type="entry name" value="UDP-N-ACETYLMURAMATE--L-ALANINE LIGASE-RELATED"/>
    <property type="match status" value="1"/>
</dbReference>
<keyword evidence="7 14" id="KW-0547">Nucleotide-binding</keyword>
<keyword evidence="10 14" id="KW-0573">Peptidoglycan synthesis</keyword>
<dbReference type="RefSeq" id="WP_089939445.1">
    <property type="nucleotide sequence ID" value="NZ_CAKOEW010000007.1"/>
</dbReference>
<feature type="domain" description="Mur ligase central" evidence="17">
    <location>
        <begin position="109"/>
        <end position="279"/>
    </location>
</feature>
<evidence type="ECO:0000256" key="11">
    <source>
        <dbReference type="ARBA" id="ARBA00023306"/>
    </source>
</evidence>
<keyword evidence="9 14" id="KW-0133">Cell shape</keyword>
<evidence type="ECO:0000256" key="14">
    <source>
        <dbReference type="HAMAP-Rule" id="MF_00046"/>
    </source>
</evidence>
<evidence type="ECO:0000256" key="4">
    <source>
        <dbReference type="ARBA" id="ARBA00022490"/>
    </source>
</evidence>
<keyword evidence="12 14" id="KW-0961">Cell wall biogenesis/degradation</keyword>
<dbReference type="InterPro" id="IPR000713">
    <property type="entry name" value="Mur_ligase_N"/>
</dbReference>
<keyword evidence="4 14" id="KW-0963">Cytoplasm</keyword>
<protein>
    <recommendedName>
        <fullName evidence="3 14">UDP-N-acetylmuramate--L-alanine ligase</fullName>
        <ecNumber evidence="3 14">6.3.2.8</ecNumber>
    </recommendedName>
    <alternativeName>
        <fullName evidence="14">UDP-N-acetylmuramoyl-L-alanine synthetase</fullName>
    </alternativeName>
</protein>
<comment type="caution">
    <text evidence="18">The sequence shown here is derived from an EMBL/GenBank/DDBJ whole genome shotgun (WGS) entry which is preliminary data.</text>
</comment>
<dbReference type="Pfam" id="PF02875">
    <property type="entry name" value="Mur_ligase_C"/>
    <property type="match status" value="1"/>
</dbReference>
<feature type="binding site" evidence="14">
    <location>
        <begin position="111"/>
        <end position="117"/>
    </location>
    <ligand>
        <name>ATP</name>
        <dbReference type="ChEBI" id="CHEBI:30616"/>
    </ligand>
</feature>
<dbReference type="PANTHER" id="PTHR43445:SF3">
    <property type="entry name" value="UDP-N-ACETYLMURAMATE--L-ALANINE LIGASE"/>
    <property type="match status" value="1"/>
</dbReference>
<dbReference type="Pfam" id="PF01225">
    <property type="entry name" value="Mur_ligase"/>
    <property type="match status" value="1"/>
</dbReference>
<evidence type="ECO:0000256" key="9">
    <source>
        <dbReference type="ARBA" id="ARBA00022960"/>
    </source>
</evidence>
<dbReference type="SUPFAM" id="SSF53244">
    <property type="entry name" value="MurD-like peptide ligases, peptide-binding domain"/>
    <property type="match status" value="1"/>
</dbReference>
<dbReference type="Gene3D" id="3.90.190.20">
    <property type="entry name" value="Mur ligase, C-terminal domain"/>
    <property type="match status" value="1"/>
</dbReference>
<dbReference type="Pfam" id="PF08245">
    <property type="entry name" value="Mur_ligase_M"/>
    <property type="match status" value="1"/>
</dbReference>
<evidence type="ECO:0000313" key="18">
    <source>
        <dbReference type="EMBL" id="PVY85199.1"/>
    </source>
</evidence>
<dbReference type="Gene3D" id="3.40.1190.10">
    <property type="entry name" value="Mur-like, catalytic domain"/>
    <property type="match status" value="1"/>
</dbReference>
<dbReference type="OrthoDB" id="9804126at2"/>
<sequence length="444" mass="48984">MSEKYYFIGIKGTGMGALAQILHDQGHQVVGSDIDSFTYTQAPLEAANIPILPFEAKNVDQYRDYTFVRGNAFEDDQVEVARALKLGVTMVTYPALVEEQIQAHTSIAVAGAHGKTSTTGLLAHVLSSTAPTSYLIGDGSGHGVPDSRFFVVEADEYRRHFADYTPDYAILTNIDFDHPDYFEDIDDVTSAFADFAQHVKKAIFAWGDDVHLRKLTASADIYYYGLNADRDDFVAQAIRKSTAGSHFEVVFHGQSLGEFSIPLYGQHNILNALAVIAVAYTEGVDLASVRQHLLTYQGVKRRFSQKQLADITIIDDYAHHPTEITATIDAARQKYPDKEIVAIFQPHTFSRVIAYKDDFAKSLSAADQVYLANIFGSAREQKGAVSSQDLGAAIDNFRGIVTEDDVSALLAYENAVMVFMGAGDIQKYEFAYEKLLGQVRPDLV</sequence>
<evidence type="ECO:0000259" key="16">
    <source>
        <dbReference type="Pfam" id="PF02875"/>
    </source>
</evidence>